<evidence type="ECO:0000256" key="1">
    <source>
        <dbReference type="SAM" id="MobiDB-lite"/>
    </source>
</evidence>
<dbReference type="Proteomes" id="UP000007517">
    <property type="component" value="Chromosome"/>
</dbReference>
<organism evidence="2 3">
    <name type="scientific">Blastococcus saxobsidens (strain DD2)</name>
    <dbReference type="NCBI Taxonomy" id="1146883"/>
    <lineage>
        <taxon>Bacteria</taxon>
        <taxon>Bacillati</taxon>
        <taxon>Actinomycetota</taxon>
        <taxon>Actinomycetes</taxon>
        <taxon>Geodermatophilales</taxon>
        <taxon>Geodermatophilaceae</taxon>
        <taxon>Blastococcus</taxon>
    </lineage>
</organism>
<gene>
    <name evidence="2" type="ordered locus">BLASA_3410</name>
</gene>
<dbReference type="EMBL" id="FO117623">
    <property type="protein sequence ID" value="CCG04277.1"/>
    <property type="molecule type" value="Genomic_DNA"/>
</dbReference>
<dbReference type="STRING" id="1146883.BLASA_3410"/>
<dbReference type="KEGG" id="bsd:BLASA_3410"/>
<evidence type="ECO:0000313" key="3">
    <source>
        <dbReference type="Proteomes" id="UP000007517"/>
    </source>
</evidence>
<keyword evidence="3" id="KW-1185">Reference proteome</keyword>
<evidence type="ECO:0000313" key="2">
    <source>
        <dbReference type="EMBL" id="CCG04277.1"/>
    </source>
</evidence>
<dbReference type="AlphaFoldDB" id="H6RS83"/>
<dbReference type="InterPro" id="IPR029039">
    <property type="entry name" value="Flavoprotein-like_sf"/>
</dbReference>
<dbReference type="RefSeq" id="WP_014377156.1">
    <property type="nucleotide sequence ID" value="NC_016943.1"/>
</dbReference>
<dbReference type="SUPFAM" id="SSF52218">
    <property type="entry name" value="Flavoproteins"/>
    <property type="match status" value="1"/>
</dbReference>
<dbReference type="Gene3D" id="3.40.50.360">
    <property type="match status" value="1"/>
</dbReference>
<evidence type="ECO:0008006" key="4">
    <source>
        <dbReference type="Google" id="ProtNLM"/>
    </source>
</evidence>
<reference evidence="2 3" key="1">
    <citation type="journal article" date="2012" name="J. Bacteriol.">
        <title>Genome Sequence of Blastococcus saxobsidens DD2, a Stone-Inhabiting Bacterium.</title>
        <authorList>
            <person name="Chouaia B."/>
            <person name="Crotti E."/>
            <person name="Brusetti L."/>
            <person name="Daffonchio D."/>
            <person name="Essoussi I."/>
            <person name="Nouioui I."/>
            <person name="Sbissi I."/>
            <person name="Ghodhbane-Gtari F."/>
            <person name="Gtari M."/>
            <person name="Vacherie B."/>
            <person name="Barbe V."/>
            <person name="Medigue C."/>
            <person name="Gury J."/>
            <person name="Pujic P."/>
            <person name="Normand P."/>
        </authorList>
    </citation>
    <scope>NUCLEOTIDE SEQUENCE [LARGE SCALE GENOMIC DNA]</scope>
    <source>
        <strain evidence="2 3">DD2</strain>
    </source>
</reference>
<dbReference type="HOGENOM" id="CLU_132523_0_0_11"/>
<accession>H6RS83</accession>
<proteinExistence type="predicted"/>
<feature type="region of interest" description="Disordered" evidence="1">
    <location>
        <begin position="122"/>
        <end position="143"/>
    </location>
</feature>
<dbReference type="OrthoDB" id="3253043at2"/>
<reference evidence="3" key="2">
    <citation type="submission" date="2012-02" db="EMBL/GenBank/DDBJ databases">
        <title>Complete genome sequence of Blastococcus saxobsidens strain DD2.</title>
        <authorList>
            <person name="Genoscope."/>
        </authorList>
    </citation>
    <scope>NUCLEOTIDE SEQUENCE [LARGE SCALE GENOMIC DNA]</scope>
    <source>
        <strain evidence="3">DD2</strain>
    </source>
</reference>
<name>H6RS83_BLASD</name>
<sequence length="168" mass="17174">MARALVVFESVPGETRLIAMAVAQGLATRLPVDVACAQNAPTAVPGDVRLLVVGGPGHPPAGPGAPRYGLREWLEAVTLPRGVHVAVFDLRPDEPARFAGDGAMGIERALVRGLGANAAAPPEHFLLPDPQGPLADGQDDRARRWGQALAEVVAPRPVASAAPAAAAG</sequence>
<protein>
    <recommendedName>
        <fullName evidence="4">Flavodoxin</fullName>
    </recommendedName>
</protein>
<dbReference type="eggNOG" id="COG0716">
    <property type="taxonomic scope" value="Bacteria"/>
</dbReference>